<keyword evidence="11" id="KW-1278">Translocase</keyword>
<dbReference type="GO" id="GO:0012505">
    <property type="term" value="C:endomembrane system"/>
    <property type="evidence" value="ECO:0007669"/>
    <property type="project" value="UniProtKB-SubCell"/>
</dbReference>
<dbReference type="FunFam" id="2.70.150.10:FF:000001">
    <property type="entry name" value="Calcium-transporting ATPase"/>
    <property type="match status" value="1"/>
</dbReference>
<dbReference type="WBParaSite" id="nRc.2.0.1.t32291-RA">
    <property type="protein sequence ID" value="nRc.2.0.1.t32291-RA"/>
    <property type="gene ID" value="nRc.2.0.1.g32291"/>
</dbReference>
<keyword evidence="4" id="KW-0109">Calcium transport</keyword>
<evidence type="ECO:0000256" key="5">
    <source>
        <dbReference type="ARBA" id="ARBA00022692"/>
    </source>
</evidence>
<dbReference type="PRINTS" id="PR00119">
    <property type="entry name" value="CATATPASE"/>
</dbReference>
<dbReference type="InterPro" id="IPR004014">
    <property type="entry name" value="ATPase_P-typ_cation-transptr_N"/>
</dbReference>
<dbReference type="SUPFAM" id="SSF81660">
    <property type="entry name" value="Metal cation-transporting ATPase, ATP-binding domain N"/>
    <property type="match status" value="1"/>
</dbReference>
<dbReference type="GO" id="GO:0051480">
    <property type="term" value="P:regulation of cytosolic calcium ion concentration"/>
    <property type="evidence" value="ECO:0007669"/>
    <property type="project" value="TreeGrafter"/>
</dbReference>
<evidence type="ECO:0000256" key="13">
    <source>
        <dbReference type="ARBA" id="ARBA00023065"/>
    </source>
</evidence>
<dbReference type="SUPFAM" id="SSF81665">
    <property type="entry name" value="Calcium ATPase, transmembrane domain M"/>
    <property type="match status" value="1"/>
</dbReference>
<dbReference type="OMA" id="GHESEFG"/>
<keyword evidence="6" id="KW-0479">Metal-binding</keyword>
<dbReference type="GO" id="GO:0046872">
    <property type="term" value="F:metal ion binding"/>
    <property type="evidence" value="ECO:0007669"/>
    <property type="project" value="UniProtKB-KW"/>
</dbReference>
<feature type="transmembrane region" description="Helical" evidence="16">
    <location>
        <begin position="134"/>
        <end position="153"/>
    </location>
</feature>
<name>A0A915K0I2_ROMCU</name>
<organism evidence="18 19">
    <name type="scientific">Romanomermis culicivorax</name>
    <name type="common">Nematode worm</name>
    <dbReference type="NCBI Taxonomy" id="13658"/>
    <lineage>
        <taxon>Eukaryota</taxon>
        <taxon>Metazoa</taxon>
        <taxon>Ecdysozoa</taxon>
        <taxon>Nematoda</taxon>
        <taxon>Enoplea</taxon>
        <taxon>Dorylaimia</taxon>
        <taxon>Mermithida</taxon>
        <taxon>Mermithoidea</taxon>
        <taxon>Mermithidae</taxon>
        <taxon>Romanomermis</taxon>
    </lineage>
</organism>
<evidence type="ECO:0000259" key="17">
    <source>
        <dbReference type="SMART" id="SM00831"/>
    </source>
</evidence>
<evidence type="ECO:0000256" key="4">
    <source>
        <dbReference type="ARBA" id="ARBA00022568"/>
    </source>
</evidence>
<dbReference type="InterPro" id="IPR008250">
    <property type="entry name" value="ATPase_P-typ_transduc_dom_A_sf"/>
</dbReference>
<proteinExistence type="predicted"/>
<keyword evidence="10" id="KW-0460">Magnesium</keyword>
<comment type="subcellular location">
    <subcellularLocation>
        <location evidence="1">Endomembrane system</location>
        <topology evidence="1">Multi-pass membrane protein</topology>
    </subcellularLocation>
</comment>
<dbReference type="InterPro" id="IPR059000">
    <property type="entry name" value="ATPase_P-type_domA"/>
</dbReference>
<dbReference type="Proteomes" id="UP000887565">
    <property type="component" value="Unplaced"/>
</dbReference>
<dbReference type="InterPro" id="IPR023299">
    <property type="entry name" value="ATPase_P-typ_cyto_dom_N"/>
</dbReference>
<evidence type="ECO:0000256" key="15">
    <source>
        <dbReference type="SAM" id="MobiDB-lite"/>
    </source>
</evidence>
<evidence type="ECO:0000256" key="16">
    <source>
        <dbReference type="SAM" id="Phobius"/>
    </source>
</evidence>
<evidence type="ECO:0000256" key="1">
    <source>
        <dbReference type="ARBA" id="ARBA00004127"/>
    </source>
</evidence>
<feature type="domain" description="Cation-transporting P-type ATPase N-terminal" evidence="17">
    <location>
        <begin position="51"/>
        <end position="112"/>
    </location>
</feature>
<evidence type="ECO:0000256" key="6">
    <source>
        <dbReference type="ARBA" id="ARBA00022723"/>
    </source>
</evidence>
<dbReference type="AlphaFoldDB" id="A0A915K0I2"/>
<keyword evidence="9" id="KW-0067">ATP-binding</keyword>
<dbReference type="InterPro" id="IPR001757">
    <property type="entry name" value="P_typ_ATPase"/>
</dbReference>
<sequence length="568" mass="62392">MWYGCKSCRNEIKAVFKHTRVLYVSIFAYPASFRQKSKTILKMLPALHYMHWAGRRLNESLEQIDFRRRYFGQNVIPPKPPKTFFALIIEAMKDTTLIILIAAAVVSLGLSFYPKSHNNDVSSPVDNSDAKAEWIEGAAIFIAVVVVVMVTAGNNYSKEKQFRGLQSSIAQEQKFSTIRYSRTVQILVSELVVGDICQVKYGDLIPADGVVLQSNDLKLDEASLTGETDLVKKGPDSDPYVLSGTHVMEGSGKIVITAVGINSQTGIIMKLLGATKIQEKRRESMREAAAAKKNKVENGNVAVAAANDGGITVETNDSKKSKQDEEDEDDDEAHKKERSVLQAKLTHLATQIGYAGTVIAVLTVLALLIRSCITKYGINGEAFSIDDVHEWVGFVIIGITVLVIAVPEGLPLAVTLALAYSVKKMMRDHNLVRHLYACETMGNATAICSDKTGTLTTNTMTVVQSYIAETHFKEVPSDAAVPLSTKDLLVKSIAINSGYTSQVQPPKEPNGQPKQIGNKTECALLGFVVALGQSYQTVREENPEETFVKKCLRYWNNDHSALFNTEHG</sequence>
<feature type="transmembrane region" description="Helical" evidence="16">
    <location>
        <begin position="97"/>
        <end position="114"/>
    </location>
</feature>
<evidence type="ECO:0000256" key="12">
    <source>
        <dbReference type="ARBA" id="ARBA00022989"/>
    </source>
</evidence>
<keyword evidence="12 16" id="KW-1133">Transmembrane helix</keyword>
<dbReference type="Gene3D" id="1.20.1110.10">
    <property type="entry name" value="Calcium-transporting ATPase, transmembrane domain"/>
    <property type="match status" value="2"/>
</dbReference>
<evidence type="ECO:0000256" key="14">
    <source>
        <dbReference type="ARBA" id="ARBA00023136"/>
    </source>
</evidence>
<evidence type="ECO:0000256" key="9">
    <source>
        <dbReference type="ARBA" id="ARBA00022840"/>
    </source>
</evidence>
<feature type="transmembrane region" description="Helical" evidence="16">
    <location>
        <begin position="391"/>
        <end position="420"/>
    </location>
</feature>
<dbReference type="SMART" id="SM00831">
    <property type="entry name" value="Cation_ATPase_N"/>
    <property type="match status" value="1"/>
</dbReference>
<dbReference type="Pfam" id="PF00690">
    <property type="entry name" value="Cation_ATPase_N"/>
    <property type="match status" value="1"/>
</dbReference>
<keyword evidence="5 16" id="KW-0812">Transmembrane</keyword>
<feature type="transmembrane region" description="Helical" evidence="16">
    <location>
        <begin position="352"/>
        <end position="371"/>
    </location>
</feature>
<evidence type="ECO:0000256" key="2">
    <source>
        <dbReference type="ARBA" id="ARBA00012790"/>
    </source>
</evidence>
<dbReference type="InterPro" id="IPR018303">
    <property type="entry name" value="ATPase_P-typ_P_site"/>
</dbReference>
<protein>
    <recommendedName>
        <fullName evidence="2">P-type Ca(2+) transporter</fullName>
        <ecNumber evidence="2">7.2.2.10</ecNumber>
    </recommendedName>
</protein>
<dbReference type="GO" id="GO:0005388">
    <property type="term" value="F:P-type calcium transporter activity"/>
    <property type="evidence" value="ECO:0007669"/>
    <property type="project" value="UniProtKB-EC"/>
</dbReference>
<dbReference type="FunFam" id="1.20.1110.10:FF:000033">
    <property type="entry name" value="Calcium-transporting ATPase"/>
    <property type="match status" value="1"/>
</dbReference>
<evidence type="ECO:0000256" key="11">
    <source>
        <dbReference type="ARBA" id="ARBA00022967"/>
    </source>
</evidence>
<keyword evidence="14 16" id="KW-0472">Membrane</keyword>
<reference evidence="19" key="1">
    <citation type="submission" date="2022-11" db="UniProtKB">
        <authorList>
            <consortium name="WormBaseParasite"/>
        </authorList>
    </citation>
    <scope>IDENTIFICATION</scope>
</reference>
<evidence type="ECO:0000256" key="8">
    <source>
        <dbReference type="ARBA" id="ARBA00022837"/>
    </source>
</evidence>
<keyword evidence="8" id="KW-0106">Calcium</keyword>
<dbReference type="FunFam" id="1.20.1110.10:FF:000002">
    <property type="entry name" value="Calcium-transporting ATPase"/>
    <property type="match status" value="1"/>
</dbReference>
<dbReference type="NCBIfam" id="TIGR01494">
    <property type="entry name" value="ATPase_P-type"/>
    <property type="match status" value="1"/>
</dbReference>
<evidence type="ECO:0000256" key="3">
    <source>
        <dbReference type="ARBA" id="ARBA00022448"/>
    </source>
</evidence>
<dbReference type="SUPFAM" id="SSF81653">
    <property type="entry name" value="Calcium ATPase, transduction domain A"/>
    <property type="match status" value="1"/>
</dbReference>
<dbReference type="Pfam" id="PF00122">
    <property type="entry name" value="E1-E2_ATPase"/>
    <property type="match status" value="1"/>
</dbReference>
<dbReference type="GO" id="GO:0005524">
    <property type="term" value="F:ATP binding"/>
    <property type="evidence" value="ECO:0007669"/>
    <property type="project" value="UniProtKB-KW"/>
</dbReference>
<dbReference type="EC" id="7.2.2.10" evidence="2"/>
<evidence type="ECO:0000256" key="10">
    <source>
        <dbReference type="ARBA" id="ARBA00022842"/>
    </source>
</evidence>
<dbReference type="Gene3D" id="2.70.150.10">
    <property type="entry name" value="Calcium-transporting ATPase, cytoplasmic transduction domain A"/>
    <property type="match status" value="1"/>
</dbReference>
<evidence type="ECO:0000313" key="19">
    <source>
        <dbReference type="WBParaSite" id="nRc.2.0.1.t32291-RA"/>
    </source>
</evidence>
<dbReference type="InterPro" id="IPR023298">
    <property type="entry name" value="ATPase_P-typ_TM_dom_sf"/>
</dbReference>
<keyword evidence="13" id="KW-0406">Ion transport</keyword>
<dbReference type="PANTHER" id="PTHR24093">
    <property type="entry name" value="CATION TRANSPORTING ATPASE"/>
    <property type="match status" value="1"/>
</dbReference>
<keyword evidence="18" id="KW-1185">Reference proteome</keyword>
<evidence type="ECO:0000313" key="18">
    <source>
        <dbReference type="Proteomes" id="UP000887565"/>
    </source>
</evidence>
<keyword evidence="3" id="KW-0813">Transport</keyword>
<keyword evidence="7" id="KW-0547">Nucleotide-binding</keyword>
<feature type="region of interest" description="Disordered" evidence="15">
    <location>
        <begin position="312"/>
        <end position="336"/>
    </location>
</feature>
<accession>A0A915K0I2</accession>
<dbReference type="PROSITE" id="PS00154">
    <property type="entry name" value="ATPASE_E1_E2"/>
    <property type="match status" value="1"/>
</dbReference>
<evidence type="ECO:0000256" key="7">
    <source>
        <dbReference type="ARBA" id="ARBA00022741"/>
    </source>
</evidence>
<dbReference type="GO" id="GO:0016887">
    <property type="term" value="F:ATP hydrolysis activity"/>
    <property type="evidence" value="ECO:0007669"/>
    <property type="project" value="InterPro"/>
</dbReference>
<dbReference type="GO" id="GO:0005886">
    <property type="term" value="C:plasma membrane"/>
    <property type="evidence" value="ECO:0007669"/>
    <property type="project" value="TreeGrafter"/>
</dbReference>
<dbReference type="PANTHER" id="PTHR24093:SF369">
    <property type="entry name" value="CALCIUM-TRANSPORTING ATPASE"/>
    <property type="match status" value="1"/>
</dbReference>